<dbReference type="GO" id="GO:0043565">
    <property type="term" value="F:sequence-specific DNA binding"/>
    <property type="evidence" value="ECO:0007669"/>
    <property type="project" value="InterPro"/>
</dbReference>
<dbReference type="PROSITE" id="PS01124">
    <property type="entry name" value="HTH_ARAC_FAMILY_2"/>
    <property type="match status" value="1"/>
</dbReference>
<name>A0A1M5SPW2_9BRAD</name>
<sequence length="316" mass="34375">MIMIRVGMIVVPGFEVMSFAPLSVFDAANITLGEQRYEVRVLSETGGRTRNSFGMEIVTEPLGCAQFDTIMVGASHDIAPAPPGIIAFLQNAAGSARRIASICIGAFTLAQAGLLDGRRATTHWLYGRELQSRFPKIKVEVDRIFIADGPVWTSAGMTAGIDLALGLVERDVGPEAARVVAKALVVHHRRSGGQSQHSALLELDAKSDRVQDALVFARANLHKPLSVERLAEAARLSPRQFTRVFHAETGQSPAKAIENLRMEAARLALEQGRSPIEAIAKETGFGDRERMRRAFLRAFGQTPQEIRNASHPLASF</sequence>
<keyword evidence="2" id="KW-0804">Transcription</keyword>
<evidence type="ECO:0000259" key="3">
    <source>
        <dbReference type="PROSITE" id="PS01124"/>
    </source>
</evidence>
<accession>A0A1M5SPW2</accession>
<proteinExistence type="predicted"/>
<dbReference type="Gene3D" id="3.40.50.880">
    <property type="match status" value="1"/>
</dbReference>
<evidence type="ECO:0000313" key="4">
    <source>
        <dbReference type="EMBL" id="SHH40541.1"/>
    </source>
</evidence>
<reference evidence="4 5" key="1">
    <citation type="submission" date="2016-11" db="EMBL/GenBank/DDBJ databases">
        <authorList>
            <person name="Jaros S."/>
            <person name="Januszkiewicz K."/>
            <person name="Wedrychowicz H."/>
        </authorList>
    </citation>
    <scope>NUCLEOTIDE SEQUENCE [LARGE SCALE GENOMIC DNA]</scope>
    <source>
        <strain evidence="4 5">GAS242</strain>
    </source>
</reference>
<dbReference type="Gene3D" id="1.10.10.60">
    <property type="entry name" value="Homeodomain-like"/>
    <property type="match status" value="1"/>
</dbReference>
<evidence type="ECO:0000313" key="5">
    <source>
        <dbReference type="Proteomes" id="UP000190675"/>
    </source>
</evidence>
<dbReference type="InterPro" id="IPR052158">
    <property type="entry name" value="INH-QAR"/>
</dbReference>
<dbReference type="PANTHER" id="PTHR43130:SF3">
    <property type="entry name" value="HTH-TYPE TRANSCRIPTIONAL REGULATOR RV1931C"/>
    <property type="match status" value="1"/>
</dbReference>
<dbReference type="SMART" id="SM00342">
    <property type="entry name" value="HTH_ARAC"/>
    <property type="match status" value="1"/>
</dbReference>
<evidence type="ECO:0000256" key="2">
    <source>
        <dbReference type="ARBA" id="ARBA00023163"/>
    </source>
</evidence>
<dbReference type="PANTHER" id="PTHR43130">
    <property type="entry name" value="ARAC-FAMILY TRANSCRIPTIONAL REGULATOR"/>
    <property type="match status" value="1"/>
</dbReference>
<organism evidence="4 5">
    <name type="scientific">Bradyrhizobium erythrophlei</name>
    <dbReference type="NCBI Taxonomy" id="1437360"/>
    <lineage>
        <taxon>Bacteria</taxon>
        <taxon>Pseudomonadati</taxon>
        <taxon>Pseudomonadota</taxon>
        <taxon>Alphaproteobacteria</taxon>
        <taxon>Hyphomicrobiales</taxon>
        <taxon>Nitrobacteraceae</taxon>
        <taxon>Bradyrhizobium</taxon>
    </lineage>
</organism>
<dbReference type="Pfam" id="PF01965">
    <property type="entry name" value="DJ-1_PfpI"/>
    <property type="match status" value="1"/>
</dbReference>
<dbReference type="InterPro" id="IPR002818">
    <property type="entry name" value="DJ-1/PfpI"/>
</dbReference>
<dbReference type="Pfam" id="PF12833">
    <property type="entry name" value="HTH_18"/>
    <property type="match status" value="1"/>
</dbReference>
<dbReference type="CDD" id="cd03137">
    <property type="entry name" value="GATase1_AraC_1"/>
    <property type="match status" value="1"/>
</dbReference>
<dbReference type="InterPro" id="IPR029062">
    <property type="entry name" value="Class_I_gatase-like"/>
</dbReference>
<dbReference type="InterPro" id="IPR018060">
    <property type="entry name" value="HTH_AraC"/>
</dbReference>
<dbReference type="EMBL" id="LT670818">
    <property type="protein sequence ID" value="SHH40541.1"/>
    <property type="molecule type" value="Genomic_DNA"/>
</dbReference>
<keyword evidence="1" id="KW-0805">Transcription regulation</keyword>
<feature type="domain" description="HTH araC/xylS-type" evidence="3">
    <location>
        <begin position="211"/>
        <end position="309"/>
    </location>
</feature>
<dbReference type="AlphaFoldDB" id="A0A1M5SPW2"/>
<protein>
    <submittedName>
        <fullName evidence="4">Transcriptional regulator, AraC family with amidase-like domain</fullName>
    </submittedName>
</protein>
<dbReference type="GO" id="GO:0003700">
    <property type="term" value="F:DNA-binding transcription factor activity"/>
    <property type="evidence" value="ECO:0007669"/>
    <property type="project" value="InterPro"/>
</dbReference>
<dbReference type="SUPFAM" id="SSF52317">
    <property type="entry name" value="Class I glutamine amidotransferase-like"/>
    <property type="match status" value="1"/>
</dbReference>
<evidence type="ECO:0000256" key="1">
    <source>
        <dbReference type="ARBA" id="ARBA00023015"/>
    </source>
</evidence>
<dbReference type="SUPFAM" id="SSF46689">
    <property type="entry name" value="Homeodomain-like"/>
    <property type="match status" value="2"/>
</dbReference>
<gene>
    <name evidence="4" type="ORF">SAMN05444169_7282</name>
</gene>
<dbReference type="Proteomes" id="UP000190675">
    <property type="component" value="Chromosome I"/>
</dbReference>
<dbReference type="InterPro" id="IPR009057">
    <property type="entry name" value="Homeodomain-like_sf"/>
</dbReference>